<dbReference type="RefSeq" id="WP_009150900.1">
    <property type="nucleotide sequence ID" value="NZ_CP121471.1"/>
</dbReference>
<dbReference type="Gene3D" id="3.90.1570.10">
    <property type="entry name" value="tt1808, chain A"/>
    <property type="match status" value="1"/>
</dbReference>
<proteinExistence type="predicted"/>
<dbReference type="EMBL" id="JH603170">
    <property type="protein sequence ID" value="EIC20497.1"/>
    <property type="molecule type" value="Genomic_DNA"/>
</dbReference>
<dbReference type="Proteomes" id="UP000002964">
    <property type="component" value="Unassembled WGS sequence"/>
</dbReference>
<dbReference type="PANTHER" id="PTHR34107:SF4">
    <property type="entry name" value="SLL1222 PROTEIN"/>
    <property type="match status" value="1"/>
</dbReference>
<organism evidence="2 3">
    <name type="scientific">Thiorhodovibrio frisius</name>
    <dbReference type="NCBI Taxonomy" id="631362"/>
    <lineage>
        <taxon>Bacteria</taxon>
        <taxon>Pseudomonadati</taxon>
        <taxon>Pseudomonadota</taxon>
        <taxon>Gammaproteobacteria</taxon>
        <taxon>Chromatiales</taxon>
        <taxon>Chromatiaceae</taxon>
        <taxon>Thiorhodovibrio</taxon>
    </lineage>
</organism>
<dbReference type="eggNOG" id="COG4636">
    <property type="taxonomic scope" value="Bacteria"/>
</dbReference>
<gene>
    <name evidence="2" type="ORF">Thi970DRAFT_04135</name>
</gene>
<dbReference type="OrthoDB" id="5568181at2"/>
<dbReference type="InterPro" id="IPR011335">
    <property type="entry name" value="Restrct_endonuc-II-like"/>
</dbReference>
<dbReference type="STRING" id="631362.Thi970DRAFT_04135"/>
<dbReference type="PANTHER" id="PTHR34107">
    <property type="entry name" value="SLL0198 PROTEIN-RELATED"/>
    <property type="match status" value="1"/>
</dbReference>
<dbReference type="CDD" id="cd06260">
    <property type="entry name" value="DUF820-like"/>
    <property type="match status" value="1"/>
</dbReference>
<evidence type="ECO:0000313" key="2">
    <source>
        <dbReference type="EMBL" id="EIC20497.1"/>
    </source>
</evidence>
<feature type="domain" description="Putative restriction endonuclease" evidence="1">
    <location>
        <begin position="17"/>
        <end position="129"/>
    </location>
</feature>
<dbReference type="InterPro" id="IPR008538">
    <property type="entry name" value="Uma2"/>
</dbReference>
<dbReference type="HOGENOM" id="CLU_107586_0_0_6"/>
<keyword evidence="3" id="KW-1185">Reference proteome</keyword>
<dbReference type="AlphaFoldDB" id="H8Z590"/>
<dbReference type="Pfam" id="PF05685">
    <property type="entry name" value="Uma2"/>
    <property type="match status" value="1"/>
</dbReference>
<reference evidence="2 3" key="2">
    <citation type="submission" date="2011-11" db="EMBL/GenBank/DDBJ databases">
        <authorList>
            <consortium name="US DOE Joint Genome Institute"/>
            <person name="Lucas S."/>
            <person name="Han J."/>
            <person name="Lapidus A."/>
            <person name="Cheng J.-F."/>
            <person name="Goodwin L."/>
            <person name="Pitluck S."/>
            <person name="Peters L."/>
            <person name="Ovchinnikova G."/>
            <person name="Zhang X."/>
            <person name="Detter J.C."/>
            <person name="Han C."/>
            <person name="Tapia R."/>
            <person name="Land M."/>
            <person name="Hauser L."/>
            <person name="Kyrpides N."/>
            <person name="Ivanova N."/>
            <person name="Pagani I."/>
            <person name="Vogl K."/>
            <person name="Liu Z."/>
            <person name="Overmann J."/>
            <person name="Frigaard N.-U."/>
            <person name="Bryant D."/>
            <person name="Woyke T."/>
        </authorList>
    </citation>
    <scope>NUCLEOTIDE SEQUENCE [LARGE SCALE GENOMIC DNA]</scope>
    <source>
        <strain evidence="2 3">970</strain>
    </source>
</reference>
<name>H8Z590_9GAMM</name>
<reference evidence="3" key="1">
    <citation type="submission" date="2011-06" db="EMBL/GenBank/DDBJ databases">
        <authorList>
            <consortium name="US DOE Joint Genome Institute (JGI-PGF)"/>
            <person name="Lucas S."/>
            <person name="Han J."/>
            <person name="Lapidus A."/>
            <person name="Cheng J.-F."/>
            <person name="Goodwin L."/>
            <person name="Pitluck S."/>
            <person name="Peters L."/>
            <person name="Land M.L."/>
            <person name="Hauser L."/>
            <person name="Vogl K."/>
            <person name="Liu Z."/>
            <person name="Overmann J."/>
            <person name="Frigaard N.-U."/>
            <person name="Bryant D.A."/>
            <person name="Woyke T.J."/>
        </authorList>
    </citation>
    <scope>NUCLEOTIDE SEQUENCE [LARGE SCALE GENOMIC DNA]</scope>
    <source>
        <strain evidence="3">970</strain>
    </source>
</reference>
<protein>
    <recommendedName>
        <fullName evidence="1">Putative restriction endonuclease domain-containing protein</fullName>
    </recommendedName>
</protein>
<accession>H8Z590</accession>
<sequence length="153" mass="17080">MEWSEVVDNPMFANLPFKIELTQFGKLLMSPASNEHGRIQSRLCAKLLEKQTGGEVVTECSVATIDGVKVADVAWLSNEFVSRYGFVTPYPAAPELCIEILSPSNSMLEMQEKVELYLKTGAVEVWLVRDLGSMEFFDCYGKLSKSTLFPSLD</sequence>
<evidence type="ECO:0000313" key="3">
    <source>
        <dbReference type="Proteomes" id="UP000002964"/>
    </source>
</evidence>
<evidence type="ECO:0000259" key="1">
    <source>
        <dbReference type="Pfam" id="PF05685"/>
    </source>
</evidence>
<dbReference type="SUPFAM" id="SSF52980">
    <property type="entry name" value="Restriction endonuclease-like"/>
    <property type="match status" value="1"/>
</dbReference>
<dbReference type="InterPro" id="IPR012296">
    <property type="entry name" value="Nuclease_put_TT1808"/>
</dbReference>